<accession>A0A3M3KDU4</accession>
<keyword evidence="1" id="KW-0732">Signal</keyword>
<comment type="caution">
    <text evidence="2">The sequence shown here is derived from an EMBL/GenBank/DDBJ whole genome shotgun (WGS) entry which is preliminary data.</text>
</comment>
<dbReference type="EMBL" id="RBOW01000841">
    <property type="protein sequence ID" value="RMN21106.1"/>
    <property type="molecule type" value="Genomic_DNA"/>
</dbReference>
<gene>
    <name evidence="2" type="ORF">ALQ64_02848</name>
</gene>
<proteinExistence type="predicted"/>
<feature type="signal peptide" evidence="1">
    <location>
        <begin position="1"/>
        <end position="26"/>
    </location>
</feature>
<dbReference type="RefSeq" id="WP_122378059.1">
    <property type="nucleotide sequence ID" value="NZ_RBOW01000841.1"/>
</dbReference>
<dbReference type="Proteomes" id="UP000281372">
    <property type="component" value="Unassembled WGS sequence"/>
</dbReference>
<organism evidence="2 3">
    <name type="scientific">Pseudomonas cannabina</name>
    <dbReference type="NCBI Taxonomy" id="86840"/>
    <lineage>
        <taxon>Bacteria</taxon>
        <taxon>Pseudomonadati</taxon>
        <taxon>Pseudomonadota</taxon>
        <taxon>Gammaproteobacteria</taxon>
        <taxon>Pseudomonadales</taxon>
        <taxon>Pseudomonadaceae</taxon>
        <taxon>Pseudomonas</taxon>
    </lineage>
</organism>
<evidence type="ECO:0000313" key="2">
    <source>
        <dbReference type="EMBL" id="RMN21106.1"/>
    </source>
</evidence>
<evidence type="ECO:0000313" key="3">
    <source>
        <dbReference type="Proteomes" id="UP000281372"/>
    </source>
</evidence>
<reference evidence="2 3" key="1">
    <citation type="submission" date="2018-08" db="EMBL/GenBank/DDBJ databases">
        <title>Recombination of ecologically and evolutionarily significant loci maintains genetic cohesion in the Pseudomonas syringae species complex.</title>
        <authorList>
            <person name="Dillon M."/>
            <person name="Thakur S."/>
            <person name="Almeida R.N.D."/>
            <person name="Weir B.S."/>
            <person name="Guttman D.S."/>
        </authorList>
    </citation>
    <scope>NUCLEOTIDE SEQUENCE [LARGE SCALE GENOMIC DNA]</scope>
    <source>
        <strain evidence="2 3">ICMP 2821</strain>
    </source>
</reference>
<dbReference type="AlphaFoldDB" id="A0A3M3KDU4"/>
<feature type="chain" id="PRO_5018052108" evidence="1">
    <location>
        <begin position="27"/>
        <end position="84"/>
    </location>
</feature>
<name>A0A3M3KDU4_PSECA</name>
<sequence length="84" mass="8526">MKSFLKSAVLASVVAASALASGLSVAADQATSKDQGTSSTVVSGYVQQVSGGSEHVNPTASYVSAHENDVRFNASVTDHNQNGQ</sequence>
<protein>
    <submittedName>
        <fullName evidence="2">Uncharacterized protein</fullName>
    </submittedName>
</protein>
<evidence type="ECO:0000256" key="1">
    <source>
        <dbReference type="SAM" id="SignalP"/>
    </source>
</evidence>